<feature type="chain" id="PRO_5005644425" description="DUF4398 domain-containing protein" evidence="2">
    <location>
        <begin position="23"/>
        <end position="125"/>
    </location>
</feature>
<organism evidence="4 5">
    <name type="scientific">Arsukibacterium ikkense</name>
    <dbReference type="NCBI Taxonomy" id="336831"/>
    <lineage>
        <taxon>Bacteria</taxon>
        <taxon>Pseudomonadati</taxon>
        <taxon>Pseudomonadota</taxon>
        <taxon>Gammaproteobacteria</taxon>
        <taxon>Chromatiales</taxon>
        <taxon>Chromatiaceae</taxon>
        <taxon>Arsukibacterium</taxon>
    </lineage>
</organism>
<dbReference type="STRING" id="336831.WG68_11875"/>
<evidence type="ECO:0000256" key="2">
    <source>
        <dbReference type="SAM" id="SignalP"/>
    </source>
</evidence>
<reference evidence="4 5" key="1">
    <citation type="submission" date="2015-03" db="EMBL/GenBank/DDBJ databases">
        <title>Draft genome sequences of two protease-producing strains of Arsukibacterium isolated from two cold and alkaline environments.</title>
        <authorList>
            <person name="Lylloff J.E."/>
            <person name="Skov L.B."/>
            <person name="Jepsen M."/>
            <person name="Hallin P.F."/>
            <person name="Sorensen S.J."/>
            <person name="Stougaard P."/>
            <person name="Glaring M.A."/>
        </authorList>
    </citation>
    <scope>NUCLEOTIDE SEQUENCE [LARGE SCALE GENOMIC DNA]</scope>
    <source>
        <strain evidence="4 5">GCM72</strain>
    </source>
</reference>
<dbReference type="Pfam" id="PF14346">
    <property type="entry name" value="DUF4398"/>
    <property type="match status" value="1"/>
</dbReference>
<evidence type="ECO:0000259" key="3">
    <source>
        <dbReference type="Pfam" id="PF14346"/>
    </source>
</evidence>
<feature type="signal peptide" evidence="2">
    <location>
        <begin position="1"/>
        <end position="22"/>
    </location>
</feature>
<feature type="domain" description="DUF4398" evidence="3">
    <location>
        <begin position="28"/>
        <end position="103"/>
    </location>
</feature>
<dbReference type="Gene3D" id="1.20.1270.390">
    <property type="match status" value="1"/>
</dbReference>
<evidence type="ECO:0000313" key="5">
    <source>
        <dbReference type="Proteomes" id="UP000034228"/>
    </source>
</evidence>
<dbReference type="EMBL" id="LAHO01000011">
    <property type="protein sequence ID" value="KKO45208.1"/>
    <property type="molecule type" value="Genomic_DNA"/>
</dbReference>
<name>A0A0M2V7T0_9GAMM</name>
<dbReference type="Proteomes" id="UP000034228">
    <property type="component" value="Unassembled WGS sequence"/>
</dbReference>
<feature type="region of interest" description="Disordered" evidence="1">
    <location>
        <begin position="106"/>
        <end position="125"/>
    </location>
</feature>
<evidence type="ECO:0000313" key="4">
    <source>
        <dbReference type="EMBL" id="KKO45208.1"/>
    </source>
</evidence>
<keyword evidence="5" id="KW-1185">Reference proteome</keyword>
<dbReference type="AlphaFoldDB" id="A0A0M2V7T0"/>
<protein>
    <recommendedName>
        <fullName evidence="3">DUF4398 domain-containing protein</fullName>
    </recommendedName>
</protein>
<dbReference type="InterPro" id="IPR025511">
    <property type="entry name" value="DUF4398"/>
</dbReference>
<accession>A0A0M2V7T0</accession>
<keyword evidence="2" id="KW-0732">Signal</keyword>
<proteinExistence type="predicted"/>
<gene>
    <name evidence="4" type="ORF">WG68_11875</name>
</gene>
<dbReference type="PROSITE" id="PS51257">
    <property type="entry name" value="PROKAR_LIPOPROTEIN"/>
    <property type="match status" value="1"/>
</dbReference>
<comment type="caution">
    <text evidence="4">The sequence shown here is derived from an EMBL/GenBank/DDBJ whole genome shotgun (WGS) entry which is preliminary data.</text>
</comment>
<evidence type="ECO:0000256" key="1">
    <source>
        <dbReference type="SAM" id="MobiDB-lite"/>
    </source>
</evidence>
<sequence>MLAQRAMLLASMIVLLAGCAAAPQPPSAELEAAERAISVTERAQVTRYTSVELDTARQELAGARQALLAENMPQAARLALQAQLSAELAMAKAELLKAREVNQDMQQSIEAVRQEAQRNQSGVKP</sequence>